<comment type="caution">
    <text evidence="2">The sequence shown here is derived from an EMBL/GenBank/DDBJ whole genome shotgun (WGS) entry which is preliminary data.</text>
</comment>
<reference evidence="2 3" key="1">
    <citation type="submission" date="2018-12" db="EMBL/GenBank/DDBJ databases">
        <title>Genome analysis provides insights into bioremediation potentialities of Halogeometricum borinquense strain N11.</title>
        <authorList>
            <person name="Najjari A."/>
            <person name="Youssef N."/>
            <person name="Fhoula I."/>
            <person name="Ben Dhia O."/>
            <person name="Mahjoubi M."/>
            <person name="Ouzari H.I."/>
            <person name="Cherif A."/>
        </authorList>
    </citation>
    <scope>NUCLEOTIDE SEQUENCE [LARGE SCALE GENOMIC DNA]</scope>
    <source>
        <strain evidence="2 3">N11</strain>
    </source>
</reference>
<name>A0A482TL99_9EURY</name>
<accession>A0A482TL99</accession>
<feature type="region of interest" description="Disordered" evidence="1">
    <location>
        <begin position="1"/>
        <end position="41"/>
    </location>
</feature>
<dbReference type="EMBL" id="RZHH01000002">
    <property type="protein sequence ID" value="RYJ14733.1"/>
    <property type="molecule type" value="Genomic_DNA"/>
</dbReference>
<evidence type="ECO:0000256" key="1">
    <source>
        <dbReference type="SAM" id="MobiDB-lite"/>
    </source>
</evidence>
<organism evidence="2 3">
    <name type="scientific">Halogeometricum borinquense</name>
    <dbReference type="NCBI Taxonomy" id="60847"/>
    <lineage>
        <taxon>Archaea</taxon>
        <taxon>Methanobacteriati</taxon>
        <taxon>Methanobacteriota</taxon>
        <taxon>Stenosarchaea group</taxon>
        <taxon>Halobacteria</taxon>
        <taxon>Halobacteriales</taxon>
        <taxon>Haloferacaceae</taxon>
        <taxon>Halogeometricum</taxon>
    </lineage>
</organism>
<protein>
    <submittedName>
        <fullName evidence="2">Uncharacterized protein</fullName>
    </submittedName>
</protein>
<dbReference type="RefSeq" id="WP_129785069.1">
    <property type="nucleotide sequence ID" value="NZ_RZHH01000002.1"/>
</dbReference>
<evidence type="ECO:0000313" key="3">
    <source>
        <dbReference type="Proteomes" id="UP000294028"/>
    </source>
</evidence>
<dbReference type="AlphaFoldDB" id="A0A482TL99"/>
<evidence type="ECO:0000313" key="2">
    <source>
        <dbReference type="EMBL" id="RYJ14733.1"/>
    </source>
</evidence>
<gene>
    <name evidence="2" type="ORF">ELS19_12745</name>
</gene>
<proteinExistence type="predicted"/>
<sequence length="91" mass="9727">MRDALGVPGIRTARKRASRNDSGSVSSHHRRTTSYPLPKRGVNGVSVAGMLPATFVILRAARVGDESRVSGAGERYEWNTGGSGSKTNTRE</sequence>
<dbReference type="Proteomes" id="UP000294028">
    <property type="component" value="Unassembled WGS sequence"/>
</dbReference>
<feature type="region of interest" description="Disordered" evidence="1">
    <location>
        <begin position="64"/>
        <end position="91"/>
    </location>
</feature>